<evidence type="ECO:0000256" key="1">
    <source>
        <dbReference type="SAM" id="Phobius"/>
    </source>
</evidence>
<accession>A0A2S8FQL1</accession>
<feature type="transmembrane region" description="Helical" evidence="1">
    <location>
        <begin position="56"/>
        <end position="74"/>
    </location>
</feature>
<dbReference type="EMBL" id="PUHY01000010">
    <property type="protein sequence ID" value="PQO34469.1"/>
    <property type="molecule type" value="Genomic_DNA"/>
</dbReference>
<feature type="transmembrane region" description="Helical" evidence="1">
    <location>
        <begin position="81"/>
        <end position="103"/>
    </location>
</feature>
<dbReference type="AlphaFoldDB" id="A0A2S8FQL1"/>
<keyword evidence="1" id="KW-1133">Transmembrane helix</keyword>
<feature type="transmembrane region" description="Helical" evidence="1">
    <location>
        <begin position="201"/>
        <end position="224"/>
    </location>
</feature>
<dbReference type="RefSeq" id="WP_105330200.1">
    <property type="nucleotide sequence ID" value="NZ_PUHY01000010.1"/>
</dbReference>
<dbReference type="Proteomes" id="UP000238322">
    <property type="component" value="Unassembled WGS sequence"/>
</dbReference>
<comment type="caution">
    <text evidence="2">The sequence shown here is derived from an EMBL/GenBank/DDBJ whole genome shotgun (WGS) entry which is preliminary data.</text>
</comment>
<sequence>MIADLLREENKPSTPLTPQVADHPWRLSLSCFWSIVFLSIGLIAPKLPDLFPHLRIGWMVASFLLATAAASMTSSKRSLRLISAAIGAVLTFGVFSSLVQYNLIDDEMDYRLMDASWFTSRGYLVAVLFSPMVAWHCARIEQRLSDIPVSKRERTAVWLGLLQSIGIALVIVALLFVAPMLAAQDDSANAGKFLATGENPWFVLAIGGSTLVAGTISGLFVSLLPSRSQ</sequence>
<feature type="transmembrane region" description="Helical" evidence="1">
    <location>
        <begin position="25"/>
        <end position="44"/>
    </location>
</feature>
<proteinExistence type="predicted"/>
<keyword evidence="1" id="KW-0812">Transmembrane</keyword>
<feature type="transmembrane region" description="Helical" evidence="1">
    <location>
        <begin position="115"/>
        <end position="135"/>
    </location>
</feature>
<reference evidence="2 3" key="1">
    <citation type="submission" date="2018-02" db="EMBL/GenBank/DDBJ databases">
        <title>Comparative genomes isolates from brazilian mangrove.</title>
        <authorList>
            <person name="Araujo J.E."/>
            <person name="Taketani R.G."/>
            <person name="Silva M.C.P."/>
            <person name="Loureco M.V."/>
            <person name="Andreote F.D."/>
        </authorList>
    </citation>
    <scope>NUCLEOTIDE SEQUENCE [LARGE SCALE GENOMIC DNA]</scope>
    <source>
        <strain evidence="2 3">Hex-1 MGV</strain>
    </source>
</reference>
<evidence type="ECO:0000313" key="3">
    <source>
        <dbReference type="Proteomes" id="UP000238322"/>
    </source>
</evidence>
<protein>
    <submittedName>
        <fullName evidence="2">Uncharacterized protein</fullName>
    </submittedName>
</protein>
<gene>
    <name evidence="2" type="ORF">C5Y83_13195</name>
</gene>
<evidence type="ECO:0000313" key="2">
    <source>
        <dbReference type="EMBL" id="PQO34469.1"/>
    </source>
</evidence>
<organism evidence="2 3">
    <name type="scientific">Blastopirellula marina</name>
    <dbReference type="NCBI Taxonomy" id="124"/>
    <lineage>
        <taxon>Bacteria</taxon>
        <taxon>Pseudomonadati</taxon>
        <taxon>Planctomycetota</taxon>
        <taxon>Planctomycetia</taxon>
        <taxon>Pirellulales</taxon>
        <taxon>Pirellulaceae</taxon>
        <taxon>Blastopirellula</taxon>
    </lineage>
</organism>
<dbReference type="OrthoDB" id="291365at2"/>
<name>A0A2S8FQL1_9BACT</name>
<keyword evidence="1" id="KW-0472">Membrane</keyword>
<feature type="transmembrane region" description="Helical" evidence="1">
    <location>
        <begin position="156"/>
        <end position="181"/>
    </location>
</feature>